<name>A0AA49GRD6_9BACT</name>
<gene>
    <name evidence="1" type="primary">eboE</name>
    <name evidence="1" type="ORF">K4G66_07310</name>
</gene>
<dbReference type="NCBIfam" id="NF035939">
    <property type="entry name" value="TIM_EboE"/>
    <property type="match status" value="1"/>
</dbReference>
<dbReference type="AlphaFoldDB" id="A0AA49GRD6"/>
<evidence type="ECO:0000313" key="1">
    <source>
        <dbReference type="EMBL" id="WKN38509.1"/>
    </source>
</evidence>
<dbReference type="InterPro" id="IPR036237">
    <property type="entry name" value="Xyl_isomerase-like_sf"/>
</dbReference>
<organism evidence="1">
    <name type="scientific">Roseihalotalea indica</name>
    <dbReference type="NCBI Taxonomy" id="2867963"/>
    <lineage>
        <taxon>Bacteria</taxon>
        <taxon>Pseudomonadati</taxon>
        <taxon>Bacteroidota</taxon>
        <taxon>Cytophagia</taxon>
        <taxon>Cytophagales</taxon>
        <taxon>Catalimonadaceae</taxon>
        <taxon>Roseihalotalea</taxon>
    </lineage>
</organism>
<proteinExistence type="predicted"/>
<dbReference type="SUPFAM" id="SSF51658">
    <property type="entry name" value="Xylose isomerase-like"/>
    <property type="match status" value="1"/>
</dbReference>
<accession>A0AA49GRD6</accession>
<protein>
    <submittedName>
        <fullName evidence="1">Metabolite traffic protein EboE</fullName>
    </submittedName>
</protein>
<dbReference type="EMBL" id="CP120682">
    <property type="protein sequence ID" value="WKN38509.1"/>
    <property type="molecule type" value="Genomic_DNA"/>
</dbReference>
<reference evidence="1" key="2">
    <citation type="journal article" date="2024" name="Antonie Van Leeuwenhoek">
        <title>Roseihalotalea indica gen. nov., sp. nov., a halophilic Bacteroidetes from mesopelagic Southwest Indian Ocean with higher carbohydrate metabolic potential.</title>
        <authorList>
            <person name="Chen B."/>
            <person name="Zhang M."/>
            <person name="Lin D."/>
            <person name="Ye J."/>
            <person name="Tang K."/>
        </authorList>
    </citation>
    <scope>NUCLEOTIDE SEQUENCE</scope>
    <source>
        <strain evidence="1">TK19036</strain>
    </source>
</reference>
<sequence length="404" mass="46583">MKLSNQHHLTYCTNIHPGESWEEVLKSLETYVPAVHSALSPDQPFGIGLRLSQQAGEQLAEPTALDEFQTWLEENNCYVFTMNGFPYGGFHRQVVKDQVHQPDWTTPERYNYTLQLFSILSKLLPSDMDGGISTSPLSYKWWHSGEEAQKQVWQKSTEHLVEIASRLYRNRQESGQLLHLDIEPEPDGMLENTQEVIDYFNNWLLPIGIPILQEQLGLSPDEAEECLKTHIQLCYDVCHFAVVYEKPQEVFQRWATEGIRVGKIQISAALKADLPASKEERAPVVQAFQSLVESTYLHQVVARKNDQQLLHYPDLPEALEHIHQPEVAEWRTHFHVPLFVPSYGALTSTQQSIQEVLDILKETPTTNHLEVETYTWEVLPKEIQVGLAQSIVRELQWVQNHYDR</sequence>
<reference evidence="1" key="1">
    <citation type="journal article" date="2023" name="Comput. Struct. Biotechnol. J.">
        <title>Discovery of a novel marine Bacteroidetes with a rich repertoire of carbohydrate-active enzymes.</title>
        <authorList>
            <person name="Chen B."/>
            <person name="Liu G."/>
            <person name="Chen Q."/>
            <person name="Wang H."/>
            <person name="Liu L."/>
            <person name="Tang K."/>
        </authorList>
    </citation>
    <scope>NUCLEOTIDE SEQUENCE</scope>
    <source>
        <strain evidence="1">TK19036</strain>
    </source>
</reference>